<evidence type="ECO:0000256" key="5">
    <source>
        <dbReference type="ARBA" id="ARBA00022691"/>
    </source>
</evidence>
<proteinExistence type="inferred from homology"/>
<dbReference type="CDD" id="cd02440">
    <property type="entry name" value="AdoMet_MTases"/>
    <property type="match status" value="1"/>
</dbReference>
<name>A0A1L8D3F7_9THEO</name>
<dbReference type="InterPro" id="IPR049560">
    <property type="entry name" value="MeTrfase_RsmB-F_NOP2_cat"/>
</dbReference>
<reference evidence="10" key="1">
    <citation type="submission" date="2016-12" db="EMBL/GenBank/DDBJ databases">
        <title>Draft Genome Sequences od Carboxydothermus pertinax and islandicus, Hydrogenogenic Carboxydotrophic Bacteria.</title>
        <authorList>
            <person name="Fukuyama Y."/>
            <person name="Ohmae K."/>
            <person name="Yoneda Y."/>
            <person name="Yoshida T."/>
            <person name="Sako Y."/>
        </authorList>
    </citation>
    <scope>NUCLEOTIDE SEQUENCE [LARGE SCALE GENOMIC DNA]</scope>
    <source>
        <strain evidence="10">SET</strain>
    </source>
</reference>
<dbReference type="GO" id="GO:0008757">
    <property type="term" value="F:S-adenosylmethionine-dependent methyltransferase activity"/>
    <property type="evidence" value="ECO:0007669"/>
    <property type="project" value="InterPro"/>
</dbReference>
<dbReference type="Gene3D" id="3.40.50.150">
    <property type="entry name" value="Vaccinia Virus protein VP39"/>
    <property type="match status" value="1"/>
</dbReference>
<evidence type="ECO:0000259" key="8">
    <source>
        <dbReference type="PROSITE" id="PS51686"/>
    </source>
</evidence>
<feature type="domain" description="SAM-dependent MTase RsmB/NOP-type" evidence="8">
    <location>
        <begin position="14"/>
        <end position="296"/>
    </location>
</feature>
<dbReference type="Proteomes" id="UP000187338">
    <property type="component" value="Unassembled WGS sequence"/>
</dbReference>
<organism evidence="9 10">
    <name type="scientific">Carboxydothermus islandicus</name>
    <dbReference type="NCBI Taxonomy" id="661089"/>
    <lineage>
        <taxon>Bacteria</taxon>
        <taxon>Bacillati</taxon>
        <taxon>Bacillota</taxon>
        <taxon>Clostridia</taxon>
        <taxon>Thermoanaerobacterales</taxon>
        <taxon>Thermoanaerobacteraceae</taxon>
        <taxon>Carboxydothermus</taxon>
    </lineage>
</organism>
<feature type="binding site" evidence="7">
    <location>
        <position position="129"/>
    </location>
    <ligand>
        <name>S-adenosyl-L-methionine</name>
        <dbReference type="ChEBI" id="CHEBI:59789"/>
    </ligand>
</feature>
<feature type="active site" description="Nucleophile" evidence="7">
    <location>
        <position position="227"/>
    </location>
</feature>
<gene>
    <name evidence="9" type="ORF">ciss_16430</name>
</gene>
<dbReference type="GO" id="GO:0003723">
    <property type="term" value="F:RNA binding"/>
    <property type="evidence" value="ECO:0007669"/>
    <property type="project" value="UniProtKB-UniRule"/>
</dbReference>
<dbReference type="InterPro" id="IPR029063">
    <property type="entry name" value="SAM-dependent_MTases_sf"/>
</dbReference>
<dbReference type="GO" id="GO:0008173">
    <property type="term" value="F:RNA methyltransferase activity"/>
    <property type="evidence" value="ECO:0007669"/>
    <property type="project" value="InterPro"/>
</dbReference>
<comment type="similarity">
    <text evidence="1 7">Belongs to the class I-like SAM-binding methyltransferase superfamily. RsmB/NOP family.</text>
</comment>
<dbReference type="InterPro" id="IPR027391">
    <property type="entry name" value="Nol1_Nop2_Fmu_2"/>
</dbReference>
<evidence type="ECO:0000256" key="4">
    <source>
        <dbReference type="ARBA" id="ARBA00022679"/>
    </source>
</evidence>
<dbReference type="OrthoDB" id="9810297at2"/>
<dbReference type="EMBL" id="BDJL01000055">
    <property type="protein sequence ID" value="GAV25710.1"/>
    <property type="molecule type" value="Genomic_DNA"/>
</dbReference>
<dbReference type="PANTHER" id="PTHR22807:SF30">
    <property type="entry name" value="28S RRNA (CYTOSINE(4447)-C(5))-METHYLTRANSFERASE-RELATED"/>
    <property type="match status" value="1"/>
</dbReference>
<dbReference type="CDD" id="cd21147">
    <property type="entry name" value="RsmF_methylt_CTD1"/>
    <property type="match status" value="1"/>
</dbReference>
<comment type="caution">
    <text evidence="9">The sequence shown here is derived from an EMBL/GenBank/DDBJ whole genome shotgun (WGS) entry which is preliminary data.</text>
</comment>
<dbReference type="InterPro" id="IPR023267">
    <property type="entry name" value="RCMT"/>
</dbReference>
<dbReference type="AlphaFoldDB" id="A0A1L8D3F7"/>
<evidence type="ECO:0000256" key="6">
    <source>
        <dbReference type="ARBA" id="ARBA00022884"/>
    </source>
</evidence>
<dbReference type="Gene3D" id="2.30.130.60">
    <property type="match status" value="1"/>
</dbReference>
<keyword evidence="3 7" id="KW-0489">Methyltransferase</keyword>
<dbReference type="Pfam" id="PF17125">
    <property type="entry name" value="Methyltr_RsmF_N"/>
    <property type="match status" value="1"/>
</dbReference>
<dbReference type="PROSITE" id="PS01153">
    <property type="entry name" value="NOL1_NOP2_SUN"/>
    <property type="match status" value="1"/>
</dbReference>
<dbReference type="InterPro" id="IPR011023">
    <property type="entry name" value="Nop2p"/>
</dbReference>
<dbReference type="RefSeq" id="WP_143298524.1">
    <property type="nucleotide sequence ID" value="NZ_BDJL01000055.1"/>
</dbReference>
<keyword evidence="10" id="KW-1185">Reference proteome</keyword>
<accession>A0A1L8D3F7</accession>
<dbReference type="PANTHER" id="PTHR22807">
    <property type="entry name" value="NOP2 YEAST -RELATED NOL1/NOP2/FMU SUN DOMAIN-CONTAINING"/>
    <property type="match status" value="1"/>
</dbReference>
<keyword evidence="2" id="KW-0963">Cytoplasm</keyword>
<keyword evidence="6 7" id="KW-0694">RNA-binding</keyword>
<keyword evidence="5 7" id="KW-0949">S-adenosyl-L-methionine</keyword>
<dbReference type="GO" id="GO:0001510">
    <property type="term" value="P:RNA methylation"/>
    <property type="evidence" value="ECO:0007669"/>
    <property type="project" value="InterPro"/>
</dbReference>
<dbReference type="Pfam" id="PF01189">
    <property type="entry name" value="Methyltr_RsmB-F"/>
    <property type="match status" value="1"/>
</dbReference>
<feature type="binding site" evidence="7">
    <location>
        <begin position="105"/>
        <end position="111"/>
    </location>
    <ligand>
        <name>S-adenosyl-L-methionine</name>
        <dbReference type="ChEBI" id="CHEBI:59789"/>
    </ligand>
</feature>
<dbReference type="PRINTS" id="PR02008">
    <property type="entry name" value="RCMTFAMILY"/>
</dbReference>
<comment type="caution">
    <text evidence="7">Lacks conserved residue(s) required for the propagation of feature annotation.</text>
</comment>
<feature type="binding site" evidence="7">
    <location>
        <position position="174"/>
    </location>
    <ligand>
        <name>S-adenosyl-L-methionine</name>
        <dbReference type="ChEBI" id="CHEBI:59789"/>
    </ligand>
</feature>
<dbReference type="PROSITE" id="PS51686">
    <property type="entry name" value="SAM_MT_RSMB_NOP"/>
    <property type="match status" value="1"/>
</dbReference>
<dbReference type="InterPro" id="IPR018314">
    <property type="entry name" value="RsmB/NOL1/NOP2-like_CS"/>
</dbReference>
<dbReference type="InterPro" id="IPR031340">
    <property type="entry name" value="RsmF_methylt_CI"/>
</dbReference>
<dbReference type="NCBIfam" id="TIGR00446">
    <property type="entry name" value="nop2p"/>
    <property type="match status" value="1"/>
</dbReference>
<dbReference type="STRING" id="661089.ciss_16430"/>
<evidence type="ECO:0000256" key="3">
    <source>
        <dbReference type="ARBA" id="ARBA00022603"/>
    </source>
</evidence>
<evidence type="ECO:0000313" key="9">
    <source>
        <dbReference type="EMBL" id="GAV25710.1"/>
    </source>
</evidence>
<keyword evidence="4 7" id="KW-0808">Transferase</keyword>
<sequence>MEGFWEKYQTFIGIAAEKLKEIINDPPFRGLRINPGKISKEDLYQRYGYLEAIPWCPEGYYLSEEMLLGKDPWHWAGAFYLQEPSAMLPVEVLDPKPGDKVLDLAAAPGGKATQILSKLKGEGILVANEVNFSRAKILAENLERWGYENFLVLNESPLNLEEKFEAYFDRILVDAPCSGEGMFRKNPRAIDEWSIEHVLGCSVRQKKLLTTAAKLLKEGGVLVYSTCTFNPEENERVVAWFLKQNPNFVLESIEIKGVSPGIPEWAESNLELQKTFRIWPFKQKGEGHFAARMVKLFDDGNKSHLPRKGKPERKKINMEEFSKFWQEYFTVPEPEVAFKGEKLFLLPQNLPDINGLKVVCAGRELGEIKKGRFVPSQALAFSLLSKKFTRALELPKEQLRAFIKGESFSVPWAEGWYLICDEGVALGFGYVKKGVFKNQLAKNLRSFAF</sequence>
<evidence type="ECO:0000313" key="10">
    <source>
        <dbReference type="Proteomes" id="UP000187338"/>
    </source>
</evidence>
<dbReference type="GO" id="GO:0006396">
    <property type="term" value="P:RNA processing"/>
    <property type="evidence" value="ECO:0007669"/>
    <property type="project" value="InterPro"/>
</dbReference>
<dbReference type="InterPro" id="IPR031341">
    <property type="entry name" value="Methyltr_RsmF_N"/>
</dbReference>
<evidence type="ECO:0000256" key="7">
    <source>
        <dbReference type="PROSITE-ProRule" id="PRU01023"/>
    </source>
</evidence>
<protein>
    <submittedName>
        <fullName evidence="9">NOL1/NOP2/sun family protein</fullName>
    </submittedName>
</protein>
<evidence type="ECO:0000256" key="1">
    <source>
        <dbReference type="ARBA" id="ARBA00007494"/>
    </source>
</evidence>
<dbReference type="SUPFAM" id="SSF53335">
    <property type="entry name" value="S-adenosyl-L-methionine-dependent methyltransferases"/>
    <property type="match status" value="1"/>
</dbReference>
<dbReference type="Gene3D" id="3.30.70.1170">
    <property type="entry name" value="Sun protein, domain 3"/>
    <property type="match status" value="1"/>
</dbReference>
<dbReference type="Pfam" id="PF17126">
    <property type="entry name" value="RsmF_methylt_CI"/>
    <property type="match status" value="1"/>
</dbReference>
<evidence type="ECO:0000256" key="2">
    <source>
        <dbReference type="ARBA" id="ARBA00022490"/>
    </source>
</evidence>
<dbReference type="Pfam" id="PF13636">
    <property type="entry name" value="Methyltranf_PUA"/>
    <property type="match status" value="1"/>
</dbReference>
<dbReference type="InterPro" id="IPR001678">
    <property type="entry name" value="MeTrfase_RsmB-F_NOP2_dom"/>
</dbReference>